<evidence type="ECO:0000313" key="1">
    <source>
        <dbReference type="EnsemblMetazoa" id="RPRC007526-PA"/>
    </source>
</evidence>
<protein>
    <submittedName>
        <fullName evidence="1">Uncharacterized protein</fullName>
    </submittedName>
</protein>
<dbReference type="EMBL" id="ACPB03007800">
    <property type="status" value="NOT_ANNOTATED_CDS"/>
    <property type="molecule type" value="Genomic_DNA"/>
</dbReference>
<evidence type="ECO:0000313" key="2">
    <source>
        <dbReference type="Proteomes" id="UP000015103"/>
    </source>
</evidence>
<name>T1HU06_RHOPR</name>
<accession>T1HU06</accession>
<dbReference type="Proteomes" id="UP000015103">
    <property type="component" value="Unassembled WGS sequence"/>
</dbReference>
<dbReference type="VEuPathDB" id="VectorBase:RPRC007526"/>
<dbReference type="HOGENOM" id="CLU_967456_0_0_1"/>
<proteinExistence type="predicted"/>
<dbReference type="OMA" id="VAKPNEY"/>
<organism evidence="1 2">
    <name type="scientific">Rhodnius prolixus</name>
    <name type="common">Triatomid bug</name>
    <dbReference type="NCBI Taxonomy" id="13249"/>
    <lineage>
        <taxon>Eukaryota</taxon>
        <taxon>Metazoa</taxon>
        <taxon>Ecdysozoa</taxon>
        <taxon>Arthropoda</taxon>
        <taxon>Hexapoda</taxon>
        <taxon>Insecta</taxon>
        <taxon>Pterygota</taxon>
        <taxon>Neoptera</taxon>
        <taxon>Paraneoptera</taxon>
        <taxon>Hemiptera</taxon>
        <taxon>Heteroptera</taxon>
        <taxon>Panheteroptera</taxon>
        <taxon>Cimicomorpha</taxon>
        <taxon>Reduviidae</taxon>
        <taxon>Triatominae</taxon>
        <taxon>Rhodnius</taxon>
    </lineage>
</organism>
<reference evidence="1" key="1">
    <citation type="submission" date="2015-05" db="UniProtKB">
        <authorList>
            <consortium name="EnsemblMetazoa"/>
        </authorList>
    </citation>
    <scope>IDENTIFICATION</scope>
</reference>
<sequence>MQSVYIILCLQAVYGFSIDSKLDLPDPTVELKTGQQFPILDSSLSPKIIKAFYEINFLPTSSKPENTNTGYLSLSPSSKNCPYTRQFCKYLYFVPTKVSTVQEIEDLIKESKENGEIPIVKGTNNVVNIDELMKEVNRTISEQVNKKVPTTSEVPVYKGVVNTDQVLNAPEISEYPARPAGYQPNRQYYPTHNNQSVLRDKLLTYLFKTRKYKHSPRNLIKESKENGEIPIVKGTNNVVNIDELMKEVNRTISEQEKEPFAGRSVPVFIICNCFSIVFDSLPSQVTIR</sequence>
<dbReference type="AlphaFoldDB" id="T1HU06"/>
<dbReference type="InParanoid" id="T1HU06"/>
<dbReference type="EnsemblMetazoa" id="RPRC007526-RA">
    <property type="protein sequence ID" value="RPRC007526-PA"/>
    <property type="gene ID" value="RPRC007526"/>
</dbReference>
<keyword evidence="2" id="KW-1185">Reference proteome</keyword>